<keyword evidence="4" id="KW-0804">Transcription</keyword>
<dbReference type="Pfam" id="PF00319">
    <property type="entry name" value="SRF-TF"/>
    <property type="match status" value="1"/>
</dbReference>
<evidence type="ECO:0000256" key="3">
    <source>
        <dbReference type="ARBA" id="ARBA00023125"/>
    </source>
</evidence>
<dbReference type="AlphaFoldDB" id="A0AAV7DTQ4"/>
<keyword evidence="5" id="KW-0539">Nucleus</keyword>
<feature type="domain" description="MADS-box" evidence="6">
    <location>
        <begin position="1"/>
        <end position="51"/>
    </location>
</feature>
<dbReference type="GO" id="GO:0045944">
    <property type="term" value="P:positive regulation of transcription by RNA polymerase II"/>
    <property type="evidence" value="ECO:0007669"/>
    <property type="project" value="InterPro"/>
</dbReference>
<dbReference type="InterPro" id="IPR036879">
    <property type="entry name" value="TF_MADSbox_sf"/>
</dbReference>
<organism evidence="7 8">
    <name type="scientific">Aristolochia fimbriata</name>
    <name type="common">White veined hardy Dutchman's pipe vine</name>
    <dbReference type="NCBI Taxonomy" id="158543"/>
    <lineage>
        <taxon>Eukaryota</taxon>
        <taxon>Viridiplantae</taxon>
        <taxon>Streptophyta</taxon>
        <taxon>Embryophyta</taxon>
        <taxon>Tracheophyta</taxon>
        <taxon>Spermatophyta</taxon>
        <taxon>Magnoliopsida</taxon>
        <taxon>Magnoliidae</taxon>
        <taxon>Piperales</taxon>
        <taxon>Aristolochiaceae</taxon>
        <taxon>Aristolochia</taxon>
    </lineage>
</organism>
<gene>
    <name evidence="7" type="ORF">H6P81_020145</name>
</gene>
<dbReference type="SUPFAM" id="SSF55455">
    <property type="entry name" value="SRF-like"/>
    <property type="match status" value="1"/>
</dbReference>
<evidence type="ECO:0000313" key="7">
    <source>
        <dbReference type="EMBL" id="KAG9439980.1"/>
    </source>
</evidence>
<evidence type="ECO:0000256" key="4">
    <source>
        <dbReference type="ARBA" id="ARBA00023163"/>
    </source>
</evidence>
<keyword evidence="8" id="KW-1185">Reference proteome</keyword>
<dbReference type="InterPro" id="IPR050142">
    <property type="entry name" value="MADS-box/MEF2_TF"/>
</dbReference>
<protein>
    <recommendedName>
        <fullName evidence="6">MADS-box domain-containing protein</fullName>
    </recommendedName>
</protein>
<evidence type="ECO:0000259" key="6">
    <source>
        <dbReference type="PROSITE" id="PS50066"/>
    </source>
</evidence>
<dbReference type="PANTHER" id="PTHR48019">
    <property type="entry name" value="SERUM RESPONSE FACTOR HOMOLOG"/>
    <property type="match status" value="1"/>
</dbReference>
<dbReference type="PROSITE" id="PS50066">
    <property type="entry name" value="MADS_BOX_2"/>
    <property type="match status" value="1"/>
</dbReference>
<keyword evidence="2" id="KW-0805">Transcription regulation</keyword>
<accession>A0AAV7DTQ4</accession>
<dbReference type="GO" id="GO:0000987">
    <property type="term" value="F:cis-regulatory region sequence-specific DNA binding"/>
    <property type="evidence" value="ECO:0007669"/>
    <property type="project" value="InterPro"/>
</dbReference>
<comment type="caution">
    <text evidence="7">The sequence shown here is derived from an EMBL/GenBank/DDBJ whole genome shotgun (WGS) entry which is preliminary data.</text>
</comment>
<dbReference type="InterPro" id="IPR002100">
    <property type="entry name" value="TF_MADSbox"/>
</dbReference>
<sequence>MARKKVKLSWISNDAARKATYKKRKKGLLKKVSELSTLCGVEATAVVIGPNDPHASEVWPSVPEAQRTLLKFKTLPEMDQGKKMMNQEGFFRQRIEKLKEQGKRWASENRETEEDTLMYLCLTGRSCLEDLAIVDLNQLGKRIDAKLKGVEQRMEAIKRSTEESQPQKEKESTLEFWAVPGSVAWGKANKVDQANDYKLAGNGETSGLQAAAMETLQRQQWLMEMMNPHEPNGVGDESDSVNPFGDASSWFDAFMGDI</sequence>
<dbReference type="SMART" id="SM00432">
    <property type="entry name" value="MADS"/>
    <property type="match status" value="1"/>
</dbReference>
<dbReference type="InterPro" id="IPR033897">
    <property type="entry name" value="SRF-like_MADS-box"/>
</dbReference>
<evidence type="ECO:0000256" key="2">
    <source>
        <dbReference type="ARBA" id="ARBA00023015"/>
    </source>
</evidence>
<dbReference type="Gene3D" id="3.40.1810.10">
    <property type="entry name" value="Transcription factor, MADS-box"/>
    <property type="match status" value="1"/>
</dbReference>
<dbReference type="GO" id="GO:0046983">
    <property type="term" value="F:protein dimerization activity"/>
    <property type="evidence" value="ECO:0007669"/>
    <property type="project" value="InterPro"/>
</dbReference>
<evidence type="ECO:0000256" key="1">
    <source>
        <dbReference type="ARBA" id="ARBA00004123"/>
    </source>
</evidence>
<dbReference type="PRINTS" id="PR00404">
    <property type="entry name" value="MADSDOMAIN"/>
</dbReference>
<reference evidence="7 8" key="1">
    <citation type="submission" date="2021-07" db="EMBL/GenBank/DDBJ databases">
        <title>The Aristolochia fimbriata genome: insights into angiosperm evolution, floral development and chemical biosynthesis.</title>
        <authorList>
            <person name="Jiao Y."/>
        </authorList>
    </citation>
    <scope>NUCLEOTIDE SEQUENCE [LARGE SCALE GENOMIC DNA]</scope>
    <source>
        <strain evidence="7">IBCAS-2021</strain>
        <tissue evidence="7">Leaf</tissue>
    </source>
</reference>
<proteinExistence type="predicted"/>
<evidence type="ECO:0000313" key="8">
    <source>
        <dbReference type="Proteomes" id="UP000825729"/>
    </source>
</evidence>
<dbReference type="GO" id="GO:0000981">
    <property type="term" value="F:DNA-binding transcription factor activity, RNA polymerase II-specific"/>
    <property type="evidence" value="ECO:0007669"/>
    <property type="project" value="InterPro"/>
</dbReference>
<evidence type="ECO:0000256" key="5">
    <source>
        <dbReference type="ARBA" id="ARBA00023242"/>
    </source>
</evidence>
<keyword evidence="3" id="KW-0238">DNA-binding</keyword>
<dbReference type="GO" id="GO:0005634">
    <property type="term" value="C:nucleus"/>
    <property type="evidence" value="ECO:0007669"/>
    <property type="project" value="UniProtKB-SubCell"/>
</dbReference>
<dbReference type="CDD" id="cd00266">
    <property type="entry name" value="MADS_SRF_like"/>
    <property type="match status" value="1"/>
</dbReference>
<dbReference type="Proteomes" id="UP000825729">
    <property type="component" value="Unassembled WGS sequence"/>
</dbReference>
<dbReference type="EMBL" id="JAINDJ010000008">
    <property type="protein sequence ID" value="KAG9439980.1"/>
    <property type="molecule type" value="Genomic_DNA"/>
</dbReference>
<name>A0AAV7DTQ4_ARIFI</name>
<comment type="subcellular location">
    <subcellularLocation>
        <location evidence="1">Nucleus</location>
    </subcellularLocation>
</comment>